<comment type="caution">
    <text evidence="1">The sequence shown here is derived from an EMBL/GenBank/DDBJ whole genome shotgun (WGS) entry which is preliminary data.</text>
</comment>
<feature type="non-terminal residue" evidence="1">
    <location>
        <position position="586"/>
    </location>
</feature>
<evidence type="ECO:0000313" key="1">
    <source>
        <dbReference type="EMBL" id="KAJ2932097.1"/>
    </source>
</evidence>
<dbReference type="InterPro" id="IPR036047">
    <property type="entry name" value="F-box-like_dom_sf"/>
</dbReference>
<gene>
    <name evidence="1" type="ORF">H1R20_g4980</name>
</gene>
<dbReference type="Proteomes" id="UP001140091">
    <property type="component" value="Unassembled WGS sequence"/>
</dbReference>
<keyword evidence="2" id="KW-1185">Reference proteome</keyword>
<dbReference type="SUPFAM" id="SSF81383">
    <property type="entry name" value="F-box domain"/>
    <property type="match status" value="1"/>
</dbReference>
<dbReference type="OrthoDB" id="3068893at2759"/>
<proteinExistence type="predicted"/>
<protein>
    <recommendedName>
        <fullName evidence="3">F-box domain-containing protein</fullName>
    </recommendedName>
</protein>
<accession>A0A9W8JCG2</accession>
<dbReference type="EMBL" id="JANBPK010000781">
    <property type="protein sequence ID" value="KAJ2932097.1"/>
    <property type="molecule type" value="Genomic_DNA"/>
</dbReference>
<organism evidence="1 2">
    <name type="scientific">Candolleomyces eurysporus</name>
    <dbReference type="NCBI Taxonomy" id="2828524"/>
    <lineage>
        <taxon>Eukaryota</taxon>
        <taxon>Fungi</taxon>
        <taxon>Dikarya</taxon>
        <taxon>Basidiomycota</taxon>
        <taxon>Agaricomycotina</taxon>
        <taxon>Agaricomycetes</taxon>
        <taxon>Agaricomycetidae</taxon>
        <taxon>Agaricales</taxon>
        <taxon>Agaricineae</taxon>
        <taxon>Psathyrellaceae</taxon>
        <taxon>Candolleomyces</taxon>
    </lineage>
</organism>
<name>A0A9W8JCG2_9AGAR</name>
<evidence type="ECO:0008006" key="3">
    <source>
        <dbReference type="Google" id="ProtNLM"/>
    </source>
</evidence>
<reference evidence="1" key="1">
    <citation type="submission" date="2022-06" db="EMBL/GenBank/DDBJ databases">
        <title>Genome Sequence of Candolleomyces eurysporus.</title>
        <authorList>
            <person name="Buettner E."/>
        </authorList>
    </citation>
    <scope>NUCLEOTIDE SEQUENCE</scope>
    <source>
        <strain evidence="1">VTCC 930004</strain>
    </source>
</reference>
<dbReference type="AlphaFoldDB" id="A0A9W8JCG2"/>
<evidence type="ECO:0000313" key="2">
    <source>
        <dbReference type="Proteomes" id="UP001140091"/>
    </source>
</evidence>
<sequence>MAAQRSFSIGKLSRFLPFDLFGMSLSPKFGRFPRGRDVCSVQSIPTEIVQTIFSFAVQPSSDDIDLEEKNLIRATIFSCSQVCQFWRTVARGYSPLWVNATDFQESSLLAIRELLQLSEPHLFDVGHRSAPFQIYRRRDLLVLHMLQAHSHRIREWNIDYCAGHRTEFYPWLLSRPSPGLDTVRWAGPTFYPHLDLNIFPNSAPRRLCLEDTDLRLSASTSLFHLTHLSVCDWRPLKRLSSTQWVQLLASTPCLQFLAIRDSTRDNGSQIPFTTPLVHLPELRVMSLGDSTCMDPLLDLFSHLEPSPMCAINLDPLPSLSSLAPTAVNQYLHMFSSRLFAHFGAFCEDPSNIPQLELAVRPYSRRCPVTLGTVRDPDTALIEHLEDSSTPTIPQVDGSTTTTTDTIIFPALNIGLAHLEGFELRQLSSLSSWLLQRTTSLRITIDDPEAALQLYPSFFQTEIVNLLSRMGNLTKLVVDEGTIGAILPTLQDRMLQPQEVMNFMGIQADSHLTPVLPNLEVIEPAKGVNLNQGGEAALPLLNFMIWRRQVGCPVDVLDFGAGSKMGRSRVVRRYGMDVTRLFSVIDG</sequence>